<feature type="region of interest" description="Disordered" evidence="1">
    <location>
        <begin position="111"/>
        <end position="231"/>
    </location>
</feature>
<dbReference type="RefSeq" id="WP_189584168.1">
    <property type="nucleotide sequence ID" value="NZ_BMYV01000002.1"/>
</dbReference>
<sequence length="620" mass="65163">MSASRLLSTATPFVILAVAGMGLASAQSSSPFATKKKQQAWDMPIPTAPQTAAQPSTYQPYSAPNTAPVYPRGSSTPPTGQPVVNVGRIYQPEAPAYAPMRTNAQSLAATKPVSGSDYNYNPRPAPVVSETPDFGKPISLAGGNLPPGLPRQASPYQSAAPSASPYAPQRAQTTQAPSTATPNYGSPYGGGQSIPPQAGYQQPYPPTGQPSGQPYPNQGPTSYPAPQQPQSWKDRLGLGNLATMLRGKFSLGAAATYRDQPPNQIGPDDAWSEDFIGDAEVEFEVSAITQGGLEYGLNLAARAQHDAYRRGFGGRLADCPPSVAGCSGLKGHTSQFYTVGEDTAEDFQAQLESAHIFLRSAYGDVTVGRDDGAAYLFSLGAPTLLAIGASNSPVDYTGYDSVKTVNDASGFAEKITYTSPRLLGDQIGVGVQLGVSYALKADACGVDYCVDRDIAGLIRPEIEDVFEAGLALDRTFENGMSVEGTFSYARGSEKSGFAGLDDLQSYGAGLELGYGDWTLGGSWLQSNNGLFDGDYTAYDAGVTWKPGALGFTLNYGHAEDENVNLTSDQAVFGVTYDFDKFTLGTGVQYVSRTSDGLVGGVLTPLDQTATSAFVQGSFKF</sequence>
<gene>
    <name evidence="4" type="ORF">GCM10011309_16350</name>
</gene>
<evidence type="ECO:0000313" key="4">
    <source>
        <dbReference type="EMBL" id="GGX67377.1"/>
    </source>
</evidence>
<feature type="region of interest" description="Disordered" evidence="1">
    <location>
        <begin position="27"/>
        <end position="85"/>
    </location>
</feature>
<feature type="domain" description="Porin" evidence="3">
    <location>
        <begin position="272"/>
        <end position="591"/>
    </location>
</feature>
<feature type="compositionally biased region" description="Low complexity" evidence="1">
    <location>
        <begin position="44"/>
        <end position="60"/>
    </location>
</feature>
<name>A0A918KLT8_9PROT</name>
<dbReference type="GO" id="GO:0015288">
    <property type="term" value="F:porin activity"/>
    <property type="evidence" value="ECO:0007669"/>
    <property type="project" value="InterPro"/>
</dbReference>
<feature type="compositionally biased region" description="Polar residues" evidence="1">
    <location>
        <begin position="218"/>
        <end position="231"/>
    </location>
</feature>
<evidence type="ECO:0000259" key="3">
    <source>
        <dbReference type="Pfam" id="PF13609"/>
    </source>
</evidence>
<feature type="chain" id="PRO_5037939881" description="Porin domain-containing protein" evidence="2">
    <location>
        <begin position="27"/>
        <end position="620"/>
    </location>
</feature>
<dbReference type="AlphaFoldDB" id="A0A918KLT8"/>
<keyword evidence="2" id="KW-0732">Signal</keyword>
<dbReference type="Pfam" id="PF13609">
    <property type="entry name" value="Porin_4"/>
    <property type="match status" value="1"/>
</dbReference>
<evidence type="ECO:0000256" key="2">
    <source>
        <dbReference type="SAM" id="SignalP"/>
    </source>
</evidence>
<dbReference type="GO" id="GO:0016020">
    <property type="term" value="C:membrane"/>
    <property type="evidence" value="ECO:0007669"/>
    <property type="project" value="InterPro"/>
</dbReference>
<protein>
    <recommendedName>
        <fullName evidence="3">Porin domain-containing protein</fullName>
    </recommendedName>
</protein>
<dbReference type="InterPro" id="IPR033900">
    <property type="entry name" value="Gram_neg_porin_domain"/>
</dbReference>
<evidence type="ECO:0000313" key="5">
    <source>
        <dbReference type="Proteomes" id="UP000600865"/>
    </source>
</evidence>
<keyword evidence="5" id="KW-1185">Reference proteome</keyword>
<dbReference type="EMBL" id="BMYV01000002">
    <property type="protein sequence ID" value="GGX67377.1"/>
    <property type="molecule type" value="Genomic_DNA"/>
</dbReference>
<dbReference type="Proteomes" id="UP000600865">
    <property type="component" value="Unassembled WGS sequence"/>
</dbReference>
<dbReference type="SUPFAM" id="SSF56935">
    <property type="entry name" value="Porins"/>
    <property type="match status" value="1"/>
</dbReference>
<feature type="compositionally biased region" description="Low complexity" evidence="1">
    <location>
        <begin position="150"/>
        <end position="182"/>
    </location>
</feature>
<dbReference type="Gene3D" id="2.40.160.10">
    <property type="entry name" value="Porin"/>
    <property type="match status" value="1"/>
</dbReference>
<comment type="caution">
    <text evidence="4">The sequence shown here is derived from an EMBL/GenBank/DDBJ whole genome shotgun (WGS) entry which is preliminary data.</text>
</comment>
<evidence type="ECO:0000256" key="1">
    <source>
        <dbReference type="SAM" id="MobiDB-lite"/>
    </source>
</evidence>
<organism evidence="4 5">
    <name type="scientific">Litorimonas cladophorae</name>
    <dbReference type="NCBI Taxonomy" id="1220491"/>
    <lineage>
        <taxon>Bacteria</taxon>
        <taxon>Pseudomonadati</taxon>
        <taxon>Pseudomonadota</taxon>
        <taxon>Alphaproteobacteria</taxon>
        <taxon>Maricaulales</taxon>
        <taxon>Robiginitomaculaceae</taxon>
    </lineage>
</organism>
<accession>A0A918KLT8</accession>
<feature type="signal peptide" evidence="2">
    <location>
        <begin position="1"/>
        <end position="26"/>
    </location>
</feature>
<proteinExistence type="predicted"/>
<reference evidence="4 5" key="1">
    <citation type="journal article" date="2014" name="Int. J. Syst. Evol. Microbiol.">
        <title>Complete genome sequence of Corynebacterium casei LMG S-19264T (=DSM 44701T), isolated from a smear-ripened cheese.</title>
        <authorList>
            <consortium name="US DOE Joint Genome Institute (JGI-PGF)"/>
            <person name="Walter F."/>
            <person name="Albersmeier A."/>
            <person name="Kalinowski J."/>
            <person name="Ruckert C."/>
        </authorList>
    </citation>
    <scope>NUCLEOTIDE SEQUENCE [LARGE SCALE GENOMIC DNA]</scope>
    <source>
        <strain evidence="4 5">KCTC 23968</strain>
    </source>
</reference>
<dbReference type="InterPro" id="IPR023614">
    <property type="entry name" value="Porin_dom_sf"/>
</dbReference>